<proteinExistence type="predicted"/>
<protein>
    <submittedName>
        <fullName evidence="2">Uncharacterized protein</fullName>
    </submittedName>
</protein>
<reference evidence="2 3" key="1">
    <citation type="submission" date="2018-09" db="EMBL/GenBank/DDBJ databases">
        <title>Arachidicoccus sp. nov., a bacterium isolated from soil.</title>
        <authorList>
            <person name="Weon H.-Y."/>
            <person name="Kwon S.-W."/>
            <person name="Lee S.A."/>
        </authorList>
    </citation>
    <scope>NUCLEOTIDE SEQUENCE [LARGE SCALE GENOMIC DNA]</scope>
    <source>
        <strain evidence="2 3">KIS59-12</strain>
    </source>
</reference>
<gene>
    <name evidence="2" type="ORF">D6B99_02445</name>
</gene>
<evidence type="ECO:0000256" key="1">
    <source>
        <dbReference type="SAM" id="Phobius"/>
    </source>
</evidence>
<evidence type="ECO:0000313" key="2">
    <source>
        <dbReference type="EMBL" id="AYD46574.1"/>
    </source>
</evidence>
<sequence length="74" mass="8808">MTNQDQAYQEELEKLKNQDYAYNKVSSSRFLFYVQVIGFVAFMLTACYVLWTNRYQGKPDIEIQSSTLYTPQYK</sequence>
<dbReference type="OrthoDB" id="676513at2"/>
<dbReference type="KEGG" id="ark:D6B99_02445"/>
<keyword evidence="1" id="KW-0812">Transmembrane</keyword>
<dbReference type="RefSeq" id="WP_119984739.1">
    <property type="nucleotide sequence ID" value="NZ_CP032489.1"/>
</dbReference>
<keyword evidence="1" id="KW-0472">Membrane</keyword>
<keyword evidence="1" id="KW-1133">Transmembrane helix</keyword>
<organism evidence="2 3">
    <name type="scientific">Arachidicoccus soli</name>
    <dbReference type="NCBI Taxonomy" id="2341117"/>
    <lineage>
        <taxon>Bacteria</taxon>
        <taxon>Pseudomonadati</taxon>
        <taxon>Bacteroidota</taxon>
        <taxon>Chitinophagia</taxon>
        <taxon>Chitinophagales</taxon>
        <taxon>Chitinophagaceae</taxon>
        <taxon>Arachidicoccus</taxon>
    </lineage>
</organism>
<keyword evidence="3" id="KW-1185">Reference proteome</keyword>
<dbReference type="EMBL" id="CP032489">
    <property type="protein sequence ID" value="AYD46574.1"/>
    <property type="molecule type" value="Genomic_DNA"/>
</dbReference>
<name>A0A386HMK5_9BACT</name>
<accession>A0A386HMK5</accession>
<dbReference type="AlphaFoldDB" id="A0A386HMK5"/>
<evidence type="ECO:0000313" key="3">
    <source>
        <dbReference type="Proteomes" id="UP000266118"/>
    </source>
</evidence>
<dbReference type="Proteomes" id="UP000266118">
    <property type="component" value="Chromosome"/>
</dbReference>
<feature type="transmembrane region" description="Helical" evidence="1">
    <location>
        <begin position="30"/>
        <end position="51"/>
    </location>
</feature>